<accession>A0ABM8YKJ9</accession>
<organism evidence="2 3">
    <name type="scientific">Sutcliffiella rhizosphaerae</name>
    <dbReference type="NCBI Taxonomy" id="2880967"/>
    <lineage>
        <taxon>Bacteria</taxon>
        <taxon>Bacillati</taxon>
        <taxon>Bacillota</taxon>
        <taxon>Bacilli</taxon>
        <taxon>Bacillales</taxon>
        <taxon>Bacillaceae</taxon>
        <taxon>Sutcliffiella</taxon>
    </lineage>
</organism>
<dbReference type="EMBL" id="CAKJTJ010000004">
    <property type="protein sequence ID" value="CAG9620389.1"/>
    <property type="molecule type" value="Genomic_DNA"/>
</dbReference>
<evidence type="ECO:0000313" key="3">
    <source>
        <dbReference type="Proteomes" id="UP000789833"/>
    </source>
</evidence>
<feature type="transmembrane region" description="Helical" evidence="1">
    <location>
        <begin position="71"/>
        <end position="89"/>
    </location>
</feature>
<dbReference type="Proteomes" id="UP000789833">
    <property type="component" value="Unassembled WGS sequence"/>
</dbReference>
<proteinExistence type="predicted"/>
<feature type="transmembrane region" description="Helical" evidence="1">
    <location>
        <begin position="14"/>
        <end position="32"/>
    </location>
</feature>
<feature type="transmembrane region" description="Helical" evidence="1">
    <location>
        <begin position="44"/>
        <end position="64"/>
    </location>
</feature>
<comment type="caution">
    <text evidence="2">The sequence shown here is derived from an EMBL/GenBank/DDBJ whole genome shotgun (WGS) entry which is preliminary data.</text>
</comment>
<evidence type="ECO:0000313" key="2">
    <source>
        <dbReference type="EMBL" id="CAG9620389.1"/>
    </source>
</evidence>
<evidence type="ECO:0000256" key="1">
    <source>
        <dbReference type="SAM" id="Phobius"/>
    </source>
</evidence>
<dbReference type="RefSeq" id="WP_230500317.1">
    <property type="nucleotide sequence ID" value="NZ_CAKJTJ010000004.1"/>
</dbReference>
<keyword evidence="1" id="KW-0812">Transmembrane</keyword>
<keyword evidence="1" id="KW-0472">Membrane</keyword>
<keyword evidence="1" id="KW-1133">Transmembrane helix</keyword>
<sequence length="90" mass="10463">MDSKVQPTVRMRRILNIFGILIFGGLAISYVIPLPISSKYTNEFILFMLVSTILYYILVNIYFMGQMGEKIFTRVLFIVGLFSIFMAFYI</sequence>
<protein>
    <submittedName>
        <fullName evidence="2">Uncharacterized protein</fullName>
    </submittedName>
</protein>
<reference evidence="2 3" key="1">
    <citation type="submission" date="2021-10" db="EMBL/GenBank/DDBJ databases">
        <authorList>
            <person name="Criscuolo A."/>
        </authorList>
    </citation>
    <scope>NUCLEOTIDE SEQUENCE [LARGE SCALE GENOMIC DNA]</scope>
    <source>
        <strain evidence="3">CIP 111883</strain>
    </source>
</reference>
<keyword evidence="3" id="KW-1185">Reference proteome</keyword>
<gene>
    <name evidence="2" type="ORF">BACCIP111883_01157</name>
</gene>
<name>A0ABM8YKJ9_9BACI</name>